<dbReference type="SMART" id="SM00530">
    <property type="entry name" value="HTH_XRE"/>
    <property type="match status" value="1"/>
</dbReference>
<feature type="domain" description="HTH cro/C1-type" evidence="2">
    <location>
        <begin position="24"/>
        <end position="71"/>
    </location>
</feature>
<keyword evidence="1" id="KW-0238">DNA-binding</keyword>
<dbReference type="PANTHER" id="PTHR36924:SF1">
    <property type="entry name" value="ANTITOXIN HIGA-1"/>
    <property type="match status" value="1"/>
</dbReference>
<dbReference type="SUPFAM" id="SSF47413">
    <property type="entry name" value="lambda repressor-like DNA-binding domains"/>
    <property type="match status" value="1"/>
</dbReference>
<dbReference type="AlphaFoldDB" id="A0A9D9IBN0"/>
<evidence type="ECO:0000256" key="1">
    <source>
        <dbReference type="ARBA" id="ARBA00023125"/>
    </source>
</evidence>
<proteinExistence type="predicted"/>
<evidence type="ECO:0000259" key="2">
    <source>
        <dbReference type="PROSITE" id="PS50943"/>
    </source>
</evidence>
<comment type="caution">
    <text evidence="3">The sequence shown here is derived from an EMBL/GenBank/DDBJ whole genome shotgun (WGS) entry which is preliminary data.</text>
</comment>
<dbReference type="Proteomes" id="UP000810292">
    <property type="component" value="Unassembled WGS sequence"/>
</dbReference>
<dbReference type="Gene3D" id="1.10.260.40">
    <property type="entry name" value="lambda repressor-like DNA-binding domains"/>
    <property type="match status" value="1"/>
</dbReference>
<dbReference type="NCBIfam" id="TIGR02607">
    <property type="entry name" value="antidote_HigA"/>
    <property type="match status" value="1"/>
</dbReference>
<protein>
    <submittedName>
        <fullName evidence="3">HigA family addiction module antidote protein</fullName>
    </submittedName>
</protein>
<dbReference type="InterPro" id="IPR013430">
    <property type="entry name" value="Toxin_antidote_HigA"/>
</dbReference>
<sequence length="100" mass="11743">MNERYKIDIGTFGDYLNEEWLEPLGLSAYKLAKDIGISAAALSKILKGKNRMSDDVCWRLARYFGTSPNFFIRIQAEFSRRNNEEKFLNETKNLPVYRWV</sequence>
<dbReference type="EMBL" id="JADIMF010000058">
    <property type="protein sequence ID" value="MBO8468864.1"/>
    <property type="molecule type" value="Genomic_DNA"/>
</dbReference>
<dbReference type="GO" id="GO:0003677">
    <property type="term" value="F:DNA binding"/>
    <property type="evidence" value="ECO:0007669"/>
    <property type="project" value="UniProtKB-KW"/>
</dbReference>
<dbReference type="PANTHER" id="PTHR36924">
    <property type="entry name" value="ANTITOXIN HIGA-1"/>
    <property type="match status" value="1"/>
</dbReference>
<reference evidence="3" key="1">
    <citation type="submission" date="2020-10" db="EMBL/GenBank/DDBJ databases">
        <authorList>
            <person name="Gilroy R."/>
        </authorList>
    </citation>
    <scope>NUCLEOTIDE SEQUENCE</scope>
    <source>
        <strain evidence="3">14700</strain>
    </source>
</reference>
<dbReference type="InterPro" id="IPR010982">
    <property type="entry name" value="Lambda_DNA-bd_dom_sf"/>
</dbReference>
<organism evidence="3 4">
    <name type="scientific">Candidatus Ornithospirochaeta stercoravium</name>
    <dbReference type="NCBI Taxonomy" id="2840897"/>
    <lineage>
        <taxon>Bacteria</taxon>
        <taxon>Pseudomonadati</taxon>
        <taxon>Spirochaetota</taxon>
        <taxon>Spirochaetia</taxon>
        <taxon>Spirochaetales</taxon>
        <taxon>Spirochaetaceae</taxon>
        <taxon>Spirochaetaceae incertae sedis</taxon>
        <taxon>Candidatus Ornithospirochaeta</taxon>
    </lineage>
</organism>
<evidence type="ECO:0000313" key="3">
    <source>
        <dbReference type="EMBL" id="MBO8468864.1"/>
    </source>
</evidence>
<accession>A0A9D9IBN0</accession>
<dbReference type="CDD" id="cd00093">
    <property type="entry name" value="HTH_XRE"/>
    <property type="match status" value="1"/>
</dbReference>
<dbReference type="InterPro" id="IPR001387">
    <property type="entry name" value="Cro/C1-type_HTH"/>
</dbReference>
<gene>
    <name evidence="3" type="ORF">IAA72_03665</name>
</gene>
<dbReference type="Pfam" id="PF01381">
    <property type="entry name" value="HTH_3"/>
    <property type="match status" value="1"/>
</dbReference>
<dbReference type="PROSITE" id="PS50943">
    <property type="entry name" value="HTH_CROC1"/>
    <property type="match status" value="1"/>
</dbReference>
<reference evidence="3" key="2">
    <citation type="journal article" date="2021" name="PeerJ">
        <title>Extensive microbial diversity within the chicken gut microbiome revealed by metagenomics and culture.</title>
        <authorList>
            <person name="Gilroy R."/>
            <person name="Ravi A."/>
            <person name="Getino M."/>
            <person name="Pursley I."/>
            <person name="Horton D.L."/>
            <person name="Alikhan N.F."/>
            <person name="Baker D."/>
            <person name="Gharbi K."/>
            <person name="Hall N."/>
            <person name="Watson M."/>
            <person name="Adriaenssens E.M."/>
            <person name="Foster-Nyarko E."/>
            <person name="Jarju S."/>
            <person name="Secka A."/>
            <person name="Antonio M."/>
            <person name="Oren A."/>
            <person name="Chaudhuri R.R."/>
            <person name="La Ragione R."/>
            <person name="Hildebrand F."/>
            <person name="Pallen M.J."/>
        </authorList>
    </citation>
    <scope>NUCLEOTIDE SEQUENCE</scope>
    <source>
        <strain evidence="3">14700</strain>
    </source>
</reference>
<evidence type="ECO:0000313" key="4">
    <source>
        <dbReference type="Proteomes" id="UP000810292"/>
    </source>
</evidence>
<name>A0A9D9IBN0_9SPIO</name>